<feature type="non-terminal residue" evidence="2">
    <location>
        <position position="1"/>
    </location>
</feature>
<organism evidence="2 3">
    <name type="scientific">Trifolium medium</name>
    <dbReference type="NCBI Taxonomy" id="97028"/>
    <lineage>
        <taxon>Eukaryota</taxon>
        <taxon>Viridiplantae</taxon>
        <taxon>Streptophyta</taxon>
        <taxon>Embryophyta</taxon>
        <taxon>Tracheophyta</taxon>
        <taxon>Spermatophyta</taxon>
        <taxon>Magnoliopsida</taxon>
        <taxon>eudicotyledons</taxon>
        <taxon>Gunneridae</taxon>
        <taxon>Pentapetalae</taxon>
        <taxon>rosids</taxon>
        <taxon>fabids</taxon>
        <taxon>Fabales</taxon>
        <taxon>Fabaceae</taxon>
        <taxon>Papilionoideae</taxon>
        <taxon>50 kb inversion clade</taxon>
        <taxon>NPAAA clade</taxon>
        <taxon>Hologalegina</taxon>
        <taxon>IRL clade</taxon>
        <taxon>Trifolieae</taxon>
        <taxon>Trifolium</taxon>
    </lineage>
</organism>
<proteinExistence type="predicted"/>
<evidence type="ECO:0000313" key="3">
    <source>
        <dbReference type="Proteomes" id="UP000265520"/>
    </source>
</evidence>
<comment type="caution">
    <text evidence="2">The sequence shown here is derived from an EMBL/GenBank/DDBJ whole genome shotgun (WGS) entry which is preliminary data.</text>
</comment>
<dbReference type="EMBL" id="LXQA010468843">
    <property type="protein sequence ID" value="MCI53791.1"/>
    <property type="molecule type" value="Genomic_DNA"/>
</dbReference>
<feature type="region of interest" description="Disordered" evidence="1">
    <location>
        <begin position="1"/>
        <end position="24"/>
    </location>
</feature>
<evidence type="ECO:0000313" key="2">
    <source>
        <dbReference type="EMBL" id="MCI53791.1"/>
    </source>
</evidence>
<dbReference type="Proteomes" id="UP000265520">
    <property type="component" value="Unassembled WGS sequence"/>
</dbReference>
<protein>
    <submittedName>
        <fullName evidence="2">Uncharacterized protein</fullName>
    </submittedName>
</protein>
<sequence>CTAPGLELPKLGADTSRNQENQNSFCAWLEPTEPGAETRMCRKS</sequence>
<evidence type="ECO:0000256" key="1">
    <source>
        <dbReference type="SAM" id="MobiDB-lite"/>
    </source>
</evidence>
<accession>A0A392SY62</accession>
<keyword evidence="3" id="KW-1185">Reference proteome</keyword>
<dbReference type="AlphaFoldDB" id="A0A392SY62"/>
<name>A0A392SY62_9FABA</name>
<feature type="compositionally biased region" description="Polar residues" evidence="1">
    <location>
        <begin position="15"/>
        <end position="24"/>
    </location>
</feature>
<reference evidence="2 3" key="1">
    <citation type="journal article" date="2018" name="Front. Plant Sci.">
        <title>Red Clover (Trifolium pratense) and Zigzag Clover (T. medium) - A Picture of Genomic Similarities and Differences.</title>
        <authorList>
            <person name="Dluhosova J."/>
            <person name="Istvanek J."/>
            <person name="Nedelnik J."/>
            <person name="Repkova J."/>
        </authorList>
    </citation>
    <scope>NUCLEOTIDE SEQUENCE [LARGE SCALE GENOMIC DNA]</scope>
    <source>
        <strain evidence="3">cv. 10/8</strain>
        <tissue evidence="2">Leaf</tissue>
    </source>
</reference>